<dbReference type="InterPro" id="IPR050309">
    <property type="entry name" value="Type-B_Carboxylest/Lipase"/>
</dbReference>
<organism evidence="5">
    <name type="scientific">Dichomitus squalens</name>
    <dbReference type="NCBI Taxonomy" id="114155"/>
    <lineage>
        <taxon>Eukaryota</taxon>
        <taxon>Fungi</taxon>
        <taxon>Dikarya</taxon>
        <taxon>Basidiomycota</taxon>
        <taxon>Agaricomycotina</taxon>
        <taxon>Agaricomycetes</taxon>
        <taxon>Polyporales</taxon>
        <taxon>Polyporaceae</taxon>
        <taxon>Dichomitus</taxon>
    </lineage>
</organism>
<dbReference type="AlphaFoldDB" id="A0A4Q9MMW0"/>
<sequence length="560" mass="60800">MLTYNFIVLATVYAAAIVAAPAPAAKPPPSVRLDSGTFTGVSDGVSDAFLGIKFADAPRFSLPVPVGPYIDEEDAVDFGPACPQQGSTGVRSMVDDPAAGVLVSEWRYPTRAKLPPSEDCLNLNVWVPAGTNSTARLPVAVWIFGGGFENGSADTYDGGVIVKRSIELDEPVIYVSMNYRVSAFGFIAGEEVKAEGVGNIGLEDQRVAFRWIQKYITDFGGDPERVTIWGESAGAISVALHMLTNGGDPEGLFHGAFMQSGAPIPVGDIAKGQGEYDQLVQNTPCADIASPKTLECLRNLPFDVLKQAVDKSPGIISEQSLRLAWLPRVDGRFLTDTPQNLVLQGSVARVPHVSGNVNDEGTLFSIINSLTVWTDRGFQSYMRSNYVDGATDDDIGDLFDTLYPNDPSQGSPFDTGTNYSFPPQYKRLAAIQGDLVFQAPRRFFVEHTFDQQPTWSFLSKRTLTIGDSAFELGRFGAAHGSDLGNVYGPGDMTSYLIHFVNRGDPNGAGDGLIEWPTYDNQTRQQLTFVDDIDTPLNITRDDYRVDGFSKLTELSLRFPL</sequence>
<dbReference type="Proteomes" id="UP000292957">
    <property type="component" value="Unassembled WGS sequence"/>
</dbReference>
<dbReference type="OrthoDB" id="408631at2759"/>
<accession>A0A4Q9MMW0</accession>
<dbReference type="PANTHER" id="PTHR11559">
    <property type="entry name" value="CARBOXYLESTERASE"/>
    <property type="match status" value="1"/>
</dbReference>
<dbReference type="GO" id="GO:0016787">
    <property type="term" value="F:hydrolase activity"/>
    <property type="evidence" value="ECO:0007669"/>
    <property type="project" value="UniProtKB-KW"/>
</dbReference>
<dbReference type="PROSITE" id="PS00122">
    <property type="entry name" value="CARBOXYLESTERASE_B_1"/>
    <property type="match status" value="1"/>
</dbReference>
<feature type="signal peptide" evidence="3">
    <location>
        <begin position="1"/>
        <end position="24"/>
    </location>
</feature>
<dbReference type="InterPro" id="IPR019826">
    <property type="entry name" value="Carboxylesterase_B_AS"/>
</dbReference>
<reference evidence="5" key="1">
    <citation type="submission" date="2019-01" db="EMBL/GenBank/DDBJ databases">
        <title>Draft genome sequences of three monokaryotic isolates of the white-rot basidiomycete fungus Dichomitus squalens.</title>
        <authorList>
            <consortium name="DOE Joint Genome Institute"/>
            <person name="Lopez S.C."/>
            <person name="Andreopoulos B."/>
            <person name="Pangilinan J."/>
            <person name="Lipzen A."/>
            <person name="Riley R."/>
            <person name="Ahrendt S."/>
            <person name="Ng V."/>
            <person name="Barry K."/>
            <person name="Daum C."/>
            <person name="Grigoriev I.V."/>
            <person name="Hilden K.S."/>
            <person name="Makela M.R."/>
            <person name="de Vries R.P."/>
        </authorList>
    </citation>
    <scope>NUCLEOTIDE SEQUENCE [LARGE SCALE GENOMIC DNA]</scope>
    <source>
        <strain evidence="5">OM18370.1</strain>
    </source>
</reference>
<evidence type="ECO:0000259" key="4">
    <source>
        <dbReference type="Pfam" id="PF00135"/>
    </source>
</evidence>
<name>A0A4Q9MMW0_9APHY</name>
<evidence type="ECO:0000256" key="2">
    <source>
        <dbReference type="ARBA" id="ARBA00022801"/>
    </source>
</evidence>
<dbReference type="SUPFAM" id="SSF53474">
    <property type="entry name" value="alpha/beta-Hydrolases"/>
    <property type="match status" value="1"/>
</dbReference>
<dbReference type="InterPro" id="IPR029058">
    <property type="entry name" value="AB_hydrolase_fold"/>
</dbReference>
<dbReference type="Gene3D" id="3.40.50.1820">
    <property type="entry name" value="alpha/beta hydrolase"/>
    <property type="match status" value="1"/>
</dbReference>
<feature type="chain" id="PRO_5020953012" description="Carboxylic ester hydrolase" evidence="3">
    <location>
        <begin position="25"/>
        <end position="560"/>
    </location>
</feature>
<dbReference type="InterPro" id="IPR002018">
    <property type="entry name" value="CarbesteraseB"/>
</dbReference>
<dbReference type="EMBL" id="ML143417">
    <property type="protein sequence ID" value="TBU28939.1"/>
    <property type="molecule type" value="Genomic_DNA"/>
</dbReference>
<comment type="similarity">
    <text evidence="1 3">Belongs to the type-B carboxylesterase/lipase family.</text>
</comment>
<proteinExistence type="inferred from homology"/>
<evidence type="ECO:0000256" key="1">
    <source>
        <dbReference type="ARBA" id="ARBA00005964"/>
    </source>
</evidence>
<feature type="domain" description="Carboxylesterase type B" evidence="4">
    <location>
        <begin position="29"/>
        <end position="528"/>
    </location>
</feature>
<keyword evidence="3" id="KW-0732">Signal</keyword>
<evidence type="ECO:0000313" key="5">
    <source>
        <dbReference type="EMBL" id="TBU28939.1"/>
    </source>
</evidence>
<dbReference type="Pfam" id="PF00135">
    <property type="entry name" value="COesterase"/>
    <property type="match status" value="1"/>
</dbReference>
<evidence type="ECO:0000256" key="3">
    <source>
        <dbReference type="RuleBase" id="RU361235"/>
    </source>
</evidence>
<gene>
    <name evidence="5" type="ORF">BD311DRAFT_307244</name>
</gene>
<keyword evidence="2 3" id="KW-0378">Hydrolase</keyword>
<dbReference type="EC" id="3.1.1.-" evidence="3"/>
<protein>
    <recommendedName>
        <fullName evidence="3">Carboxylic ester hydrolase</fullName>
        <ecNumber evidence="3">3.1.1.-</ecNumber>
    </recommendedName>
</protein>